<gene>
    <name evidence="13" type="ORF">HERILL_LOCUS15243</name>
</gene>
<protein>
    <recommendedName>
        <fullName evidence="15">Golgi SNAP receptor complex member 2</fullName>
    </recommendedName>
</protein>
<dbReference type="GO" id="GO:0005789">
    <property type="term" value="C:endoplasmic reticulum membrane"/>
    <property type="evidence" value="ECO:0007669"/>
    <property type="project" value="TreeGrafter"/>
</dbReference>
<keyword evidence="11" id="KW-0175">Coiled coil</keyword>
<feature type="coiled-coil region" evidence="11">
    <location>
        <begin position="69"/>
        <end position="96"/>
    </location>
</feature>
<dbReference type="InParanoid" id="A0A7R8V6D7"/>
<evidence type="ECO:0000256" key="5">
    <source>
        <dbReference type="ARBA" id="ARBA00023034"/>
    </source>
</evidence>
<evidence type="ECO:0000256" key="9">
    <source>
        <dbReference type="ARBA" id="ARBA00038172"/>
    </source>
</evidence>
<reference evidence="13 14" key="1">
    <citation type="submission" date="2020-11" db="EMBL/GenBank/DDBJ databases">
        <authorList>
            <person name="Wallbank WR R."/>
            <person name="Pardo Diaz C."/>
            <person name="Kozak K."/>
            <person name="Martin S."/>
            <person name="Jiggins C."/>
            <person name="Moest M."/>
            <person name="Warren A I."/>
            <person name="Generalovic N T."/>
            <person name="Byers J.R.P. K."/>
            <person name="Montejo-Kovacevich G."/>
            <person name="Yen C E."/>
        </authorList>
    </citation>
    <scope>NUCLEOTIDE SEQUENCE [LARGE SCALE GENOMIC DNA]</scope>
</reference>
<dbReference type="OMA" id="LKYDSRH"/>
<evidence type="ECO:0000256" key="7">
    <source>
        <dbReference type="ARBA" id="ARBA00037078"/>
    </source>
</evidence>
<evidence type="ECO:0008006" key="15">
    <source>
        <dbReference type="Google" id="ProtNLM"/>
    </source>
</evidence>
<name>A0A7R8V6D7_HERIL</name>
<evidence type="ECO:0000313" key="13">
    <source>
        <dbReference type="EMBL" id="CAD7092917.1"/>
    </source>
</evidence>
<dbReference type="SUPFAM" id="SSF58038">
    <property type="entry name" value="SNARE fusion complex"/>
    <property type="match status" value="1"/>
</dbReference>
<keyword evidence="14" id="KW-1185">Reference proteome</keyword>
<evidence type="ECO:0000256" key="6">
    <source>
        <dbReference type="ARBA" id="ARBA00023136"/>
    </source>
</evidence>
<evidence type="ECO:0000256" key="8">
    <source>
        <dbReference type="ARBA" id="ARBA00037862"/>
    </source>
</evidence>
<dbReference type="GO" id="GO:0012507">
    <property type="term" value="C:ER to Golgi transport vesicle membrane"/>
    <property type="evidence" value="ECO:0007669"/>
    <property type="project" value="TreeGrafter"/>
</dbReference>
<keyword evidence="1 10" id="KW-0813">Transport</keyword>
<dbReference type="OrthoDB" id="158360at2759"/>
<dbReference type="GO" id="GO:0000149">
    <property type="term" value="F:SNARE binding"/>
    <property type="evidence" value="ECO:0007669"/>
    <property type="project" value="TreeGrafter"/>
</dbReference>
<dbReference type="EMBL" id="LR899014">
    <property type="protein sequence ID" value="CAD7092917.1"/>
    <property type="molecule type" value="Genomic_DNA"/>
</dbReference>
<feature type="transmembrane region" description="Helical" evidence="12">
    <location>
        <begin position="190"/>
        <end position="211"/>
    </location>
</feature>
<dbReference type="FunCoup" id="A0A7R8V6D7">
    <property type="interactions" value="2274"/>
</dbReference>
<evidence type="ECO:0000256" key="11">
    <source>
        <dbReference type="SAM" id="Coils"/>
    </source>
</evidence>
<organism evidence="13 14">
    <name type="scientific">Hermetia illucens</name>
    <name type="common">Black soldier fly</name>
    <dbReference type="NCBI Taxonomy" id="343691"/>
    <lineage>
        <taxon>Eukaryota</taxon>
        <taxon>Metazoa</taxon>
        <taxon>Ecdysozoa</taxon>
        <taxon>Arthropoda</taxon>
        <taxon>Hexapoda</taxon>
        <taxon>Insecta</taxon>
        <taxon>Pterygota</taxon>
        <taxon>Neoptera</taxon>
        <taxon>Endopterygota</taxon>
        <taxon>Diptera</taxon>
        <taxon>Brachycera</taxon>
        <taxon>Stratiomyomorpha</taxon>
        <taxon>Stratiomyidae</taxon>
        <taxon>Hermetiinae</taxon>
        <taxon>Hermetia</taxon>
    </lineage>
</organism>
<keyword evidence="5" id="KW-0333">Golgi apparatus</keyword>
<dbReference type="GO" id="GO:0006906">
    <property type="term" value="P:vesicle fusion"/>
    <property type="evidence" value="ECO:0007669"/>
    <property type="project" value="TreeGrafter"/>
</dbReference>
<evidence type="ECO:0000256" key="12">
    <source>
        <dbReference type="SAM" id="Phobius"/>
    </source>
</evidence>
<dbReference type="AlphaFoldDB" id="A0A7R8V6D7"/>
<keyword evidence="4 12" id="KW-1133">Transmembrane helix</keyword>
<evidence type="ECO:0000256" key="4">
    <source>
        <dbReference type="ARBA" id="ARBA00022989"/>
    </source>
</evidence>
<dbReference type="GO" id="GO:0005484">
    <property type="term" value="F:SNAP receptor activity"/>
    <property type="evidence" value="ECO:0007669"/>
    <property type="project" value="InterPro"/>
</dbReference>
<evidence type="ECO:0000256" key="3">
    <source>
        <dbReference type="ARBA" id="ARBA00022927"/>
    </source>
</evidence>
<accession>A0A7R8V6D7</accession>
<evidence type="ECO:0000256" key="1">
    <source>
        <dbReference type="ARBA" id="ARBA00022448"/>
    </source>
</evidence>
<dbReference type="Pfam" id="PF12352">
    <property type="entry name" value="V-SNARE_C"/>
    <property type="match status" value="1"/>
</dbReference>
<dbReference type="GO" id="GO:0005794">
    <property type="term" value="C:Golgi apparatus"/>
    <property type="evidence" value="ECO:0007669"/>
    <property type="project" value="UniProtKB-SubCell"/>
</dbReference>
<evidence type="ECO:0000256" key="10">
    <source>
        <dbReference type="PIRNR" id="PIRNR028865"/>
    </source>
</evidence>
<dbReference type="CDD" id="cd15863">
    <property type="entry name" value="SNARE_GS27"/>
    <property type="match status" value="1"/>
</dbReference>
<dbReference type="GO" id="GO:0015031">
    <property type="term" value="P:protein transport"/>
    <property type="evidence" value="ECO:0007669"/>
    <property type="project" value="UniProtKB-KW"/>
</dbReference>
<evidence type="ECO:0000313" key="14">
    <source>
        <dbReference type="Proteomes" id="UP000594454"/>
    </source>
</evidence>
<proteinExistence type="inferred from homology"/>
<keyword evidence="2 12" id="KW-0812">Transmembrane</keyword>
<keyword evidence="3 10" id="KW-0653">Protein transport</keyword>
<keyword evidence="6 10" id="KW-0472">Membrane</keyword>
<comment type="subcellular location">
    <subcellularLocation>
        <location evidence="8">Golgi apparatus</location>
        <location evidence="8">cis-Golgi network membrane</location>
        <topology evidence="8">Single-pass type IV membrane protein</topology>
    </subcellularLocation>
</comment>
<dbReference type="PIRSF" id="PIRSF028865">
    <property type="entry name" value="Membrin-2"/>
    <property type="match status" value="1"/>
</dbReference>
<dbReference type="GO" id="GO:0031201">
    <property type="term" value="C:SNARE complex"/>
    <property type="evidence" value="ECO:0007669"/>
    <property type="project" value="TreeGrafter"/>
</dbReference>
<dbReference type="PANTHER" id="PTHR21230">
    <property type="entry name" value="VESICLE TRANSPORT V-SNARE PROTEIN VTI1-RELATED"/>
    <property type="match status" value="1"/>
</dbReference>
<comment type="similarity">
    <text evidence="9 10">Belongs to the GOSR2 family.</text>
</comment>
<dbReference type="PANTHER" id="PTHR21230:SF1">
    <property type="entry name" value="GOLGI SNAP RECEPTOR COMPLEX MEMBER 2"/>
    <property type="match status" value="1"/>
</dbReference>
<comment type="function">
    <text evidence="7 10">Involved in transport of proteins from the cis/medial-Golgi to the trans-Golgi network.</text>
</comment>
<dbReference type="GO" id="GO:0031902">
    <property type="term" value="C:late endosome membrane"/>
    <property type="evidence" value="ECO:0007669"/>
    <property type="project" value="TreeGrafter"/>
</dbReference>
<evidence type="ECO:0000256" key="2">
    <source>
        <dbReference type="ARBA" id="ARBA00022692"/>
    </source>
</evidence>
<sequence length="212" mass="24590">MDTLYHQTNRVIQEIQQHFQLLNSPQANELEVANQIQTKIVSVKANCDRLDVLLFKVPVSQRPNAKMRVDQLKYDVRHLENALNMWQQKKQKREMEASAREQLLNRRFTSNQETAIDLADAALDHNNSLMNAHQGVDEMMFTGSSILDSLRSQRETLKGARKRILDIGNTLGLSNHTMRLIEKRLSEDKYILYGGMFVTLLVIVLIIYFFVF</sequence>
<dbReference type="InterPro" id="IPR027027">
    <property type="entry name" value="GOSR2/Membrin/Bos1"/>
</dbReference>
<dbReference type="Proteomes" id="UP000594454">
    <property type="component" value="Chromosome 6"/>
</dbReference>
<dbReference type="Gene3D" id="1.20.5.110">
    <property type="match status" value="1"/>
</dbReference>